<dbReference type="SUPFAM" id="SSF46458">
    <property type="entry name" value="Globin-like"/>
    <property type="match status" value="1"/>
</dbReference>
<proteinExistence type="predicted"/>
<accession>A0A2T2XDS8</accession>
<dbReference type="InterPro" id="IPR035919">
    <property type="entry name" value="EAL_sf"/>
</dbReference>
<dbReference type="SUPFAM" id="SSF55073">
    <property type="entry name" value="Nucleotide cyclase"/>
    <property type="match status" value="1"/>
</dbReference>
<dbReference type="Proteomes" id="UP000242972">
    <property type="component" value="Unassembled WGS sequence"/>
</dbReference>
<dbReference type="GO" id="GO:0071111">
    <property type="term" value="F:cyclic-guanylate-specific phosphodiesterase activity"/>
    <property type="evidence" value="ECO:0007669"/>
    <property type="project" value="InterPro"/>
</dbReference>
<dbReference type="NCBIfam" id="TIGR00254">
    <property type="entry name" value="GGDEF"/>
    <property type="match status" value="1"/>
</dbReference>
<dbReference type="AlphaFoldDB" id="A0A2T2XDS8"/>
<dbReference type="SMART" id="SM00267">
    <property type="entry name" value="GGDEF"/>
    <property type="match status" value="1"/>
</dbReference>
<reference evidence="5 6" key="1">
    <citation type="journal article" date="2014" name="BMC Genomics">
        <title>Comparison of environmental and isolate Sulfobacillus genomes reveals diverse carbon, sulfur, nitrogen, and hydrogen metabolisms.</title>
        <authorList>
            <person name="Justice N.B."/>
            <person name="Norman A."/>
            <person name="Brown C.T."/>
            <person name="Singh A."/>
            <person name="Thomas B.C."/>
            <person name="Banfield J.F."/>
        </authorList>
    </citation>
    <scope>NUCLEOTIDE SEQUENCE [LARGE SCALE GENOMIC DNA]</scope>
    <source>
        <strain evidence="5">AMDSBA4</strain>
    </source>
</reference>
<dbReference type="SMART" id="SM00052">
    <property type="entry name" value="EAL"/>
    <property type="match status" value="1"/>
</dbReference>
<dbReference type="Gene3D" id="1.10.490.10">
    <property type="entry name" value="Globins"/>
    <property type="match status" value="1"/>
</dbReference>
<dbReference type="CDD" id="cd01949">
    <property type="entry name" value="GGDEF"/>
    <property type="match status" value="1"/>
</dbReference>
<dbReference type="Pfam" id="PF11563">
    <property type="entry name" value="Protoglobin"/>
    <property type="match status" value="1"/>
</dbReference>
<dbReference type="EMBL" id="PXYW01000033">
    <property type="protein sequence ID" value="PSR32674.1"/>
    <property type="molecule type" value="Genomic_DNA"/>
</dbReference>
<evidence type="ECO:0000313" key="5">
    <source>
        <dbReference type="EMBL" id="PSR32674.1"/>
    </source>
</evidence>
<dbReference type="PANTHER" id="PTHR33121:SF70">
    <property type="entry name" value="SIGNALING PROTEIN YKOW"/>
    <property type="match status" value="1"/>
</dbReference>
<dbReference type="InterPro" id="IPR001633">
    <property type="entry name" value="EAL_dom"/>
</dbReference>
<comment type="caution">
    <text evidence="5">The sequence shown here is derived from an EMBL/GenBank/DDBJ whole genome shotgun (WGS) entry which is preliminary data.</text>
</comment>
<organism evidence="5 6">
    <name type="scientific">Sulfobacillus benefaciens</name>
    <dbReference type="NCBI Taxonomy" id="453960"/>
    <lineage>
        <taxon>Bacteria</taxon>
        <taxon>Bacillati</taxon>
        <taxon>Bacillota</taxon>
        <taxon>Clostridia</taxon>
        <taxon>Eubacteriales</taxon>
        <taxon>Clostridiales Family XVII. Incertae Sedis</taxon>
        <taxon>Sulfobacillus</taxon>
    </lineage>
</organism>
<dbReference type="InterPro" id="IPR009050">
    <property type="entry name" value="Globin-like_sf"/>
</dbReference>
<dbReference type="Gene3D" id="3.30.70.270">
    <property type="match status" value="1"/>
</dbReference>
<dbReference type="InterPro" id="IPR012292">
    <property type="entry name" value="Globin/Proto"/>
</dbReference>
<evidence type="ECO:0000259" key="3">
    <source>
        <dbReference type="PROSITE" id="PS50883"/>
    </source>
</evidence>
<evidence type="ECO:0000256" key="1">
    <source>
        <dbReference type="ARBA" id="ARBA00015125"/>
    </source>
</evidence>
<dbReference type="InterPro" id="IPR029787">
    <property type="entry name" value="Nucleotide_cyclase"/>
</dbReference>
<dbReference type="GO" id="GO:0019825">
    <property type="term" value="F:oxygen binding"/>
    <property type="evidence" value="ECO:0007669"/>
    <property type="project" value="InterPro"/>
</dbReference>
<dbReference type="InterPro" id="IPR050706">
    <property type="entry name" value="Cyclic-di-GMP_PDE-like"/>
</dbReference>
<dbReference type="PROSITE" id="PS50883">
    <property type="entry name" value="EAL"/>
    <property type="match status" value="1"/>
</dbReference>
<dbReference type="CDD" id="cd01948">
    <property type="entry name" value="EAL"/>
    <property type="match status" value="1"/>
</dbReference>
<dbReference type="SUPFAM" id="SSF141868">
    <property type="entry name" value="EAL domain-like"/>
    <property type="match status" value="1"/>
</dbReference>
<dbReference type="CDD" id="cd01068">
    <property type="entry name" value="globin_sensor"/>
    <property type="match status" value="1"/>
</dbReference>
<dbReference type="Pfam" id="PF00563">
    <property type="entry name" value="EAL"/>
    <property type="match status" value="1"/>
</dbReference>
<feature type="domain" description="EAL" evidence="3">
    <location>
        <begin position="1"/>
        <end position="213"/>
    </location>
</feature>
<evidence type="ECO:0000256" key="2">
    <source>
        <dbReference type="ARBA" id="ARBA00029839"/>
    </source>
</evidence>
<dbReference type="InterPro" id="IPR000160">
    <property type="entry name" value="GGDEF_dom"/>
</dbReference>
<dbReference type="GO" id="GO:0020037">
    <property type="term" value="F:heme binding"/>
    <property type="evidence" value="ECO:0007669"/>
    <property type="project" value="InterPro"/>
</dbReference>
<dbReference type="InterPro" id="IPR043128">
    <property type="entry name" value="Rev_trsase/Diguanyl_cyclase"/>
</dbReference>
<name>A0A2T2XDS8_9FIRM</name>
<feature type="domain" description="GGDEF" evidence="4">
    <location>
        <begin position="396"/>
        <end position="518"/>
    </location>
</feature>
<sequence>MNHQPVLTAVFQPVVNLLNGDIVGYEALGRIAGRESEGFAPVAKWARETHRTTVVFRQLQRLSLRLGAERPPGTLLFLNVRLADQIVLEVPESDHRLDQWDAKLRDLRGLGAQIAIDDWGIGKADPLRLIQLQPHWLKIDLALTNRLGTQDCDRLLELLVRWVNPDTHLIAEGIERPDQIERLRQLGIRYGQGFALARPNHTWPTTVAVPDPTKRLTGLARTSLALMQASNISDASLALIEQSQDAIAPLFHRAVENLANWIYDTLMANRLGFTQRDRYQQVLERHFHQLTRGILDHSDIQRAQRIARAHQQYGVDLSFYVAGYRQLQAFIARSLREQRETTLAEALRDLFNWDISLVMQAYQELLDRDSLTGVLTRQAFWDRVNRDILTALPTNARWVLTVIDLEGLEEINDQLGHLAGDQVLAQVGRVFQEFMNAQYAFGRIGGDEFGLWFPYRSHHSIQHDLNSMQNHLTQRIPEISLTLGFAVLGYDGTTAEALYTIADRRLYQDRQPPQNFRA</sequence>
<dbReference type="InterPro" id="IPR044398">
    <property type="entry name" value="Globin-sensor_dom"/>
</dbReference>
<dbReference type="PANTHER" id="PTHR33121">
    <property type="entry name" value="CYCLIC DI-GMP PHOSPHODIESTERASE PDEF"/>
    <property type="match status" value="1"/>
</dbReference>
<evidence type="ECO:0000259" key="4">
    <source>
        <dbReference type="PROSITE" id="PS50887"/>
    </source>
</evidence>
<gene>
    <name evidence="5" type="ORF">C7B46_13005</name>
</gene>
<dbReference type="InterPro" id="IPR039379">
    <property type="entry name" value="Protoglobin_sensor_dom"/>
</dbReference>
<dbReference type="Gene3D" id="3.20.20.450">
    <property type="entry name" value="EAL domain"/>
    <property type="match status" value="2"/>
</dbReference>
<evidence type="ECO:0000313" key="6">
    <source>
        <dbReference type="Proteomes" id="UP000242972"/>
    </source>
</evidence>
<dbReference type="Pfam" id="PF00990">
    <property type="entry name" value="GGDEF"/>
    <property type="match status" value="1"/>
</dbReference>
<dbReference type="PROSITE" id="PS50887">
    <property type="entry name" value="GGDEF"/>
    <property type="match status" value="1"/>
</dbReference>
<protein>
    <recommendedName>
        <fullName evidence="1">Diguanylate cyclase DosC</fullName>
    </recommendedName>
    <alternativeName>
        <fullName evidence="2">Direct oxygen-sensing cyclase</fullName>
    </alternativeName>
</protein>